<dbReference type="PANTHER" id="PTHR13282:SF6">
    <property type="entry name" value="PROTEIN FAM32A"/>
    <property type="match status" value="1"/>
</dbReference>
<accession>A0A8W8IRI0</accession>
<dbReference type="GO" id="GO:0005730">
    <property type="term" value="C:nucleolus"/>
    <property type="evidence" value="ECO:0007669"/>
    <property type="project" value="TreeGrafter"/>
</dbReference>
<reference evidence="3" key="1">
    <citation type="submission" date="2022-08" db="UniProtKB">
        <authorList>
            <consortium name="EnsemblMetazoa"/>
        </authorList>
    </citation>
    <scope>IDENTIFICATION</scope>
    <source>
        <strain evidence="3">05x7-T-G4-1.051#20</strain>
    </source>
</reference>
<dbReference type="EnsemblMetazoa" id="G1552.4">
    <property type="protein sequence ID" value="G1552.4:cds"/>
    <property type="gene ID" value="G1552"/>
</dbReference>
<feature type="compositionally biased region" description="Basic and acidic residues" evidence="2">
    <location>
        <begin position="47"/>
        <end position="59"/>
    </location>
</feature>
<dbReference type="PANTHER" id="PTHR13282">
    <property type="entry name" value="PROTEIN FAM32A"/>
    <property type="match status" value="1"/>
</dbReference>
<dbReference type="Proteomes" id="UP000005408">
    <property type="component" value="Unassembled WGS sequence"/>
</dbReference>
<dbReference type="EnsemblMetazoa" id="G1552.2">
    <property type="protein sequence ID" value="G1552.2:cds"/>
    <property type="gene ID" value="G1552"/>
</dbReference>
<dbReference type="OrthoDB" id="205403at2759"/>
<evidence type="ECO:0000313" key="4">
    <source>
        <dbReference type="Proteomes" id="UP000005408"/>
    </source>
</evidence>
<sequence length="117" mass="13610">MSEYDAVQKGSLKLKGVSDHKIKKKKKKKSKEKDAMKVFDQITSHSKNTDEDKTQHQELRDIRTKAEIAADKAREKRKAAEIIEKASKTHKERIMDFNSQLDNLSEHFDIPKVSWTK</sequence>
<evidence type="ECO:0000256" key="1">
    <source>
        <dbReference type="ARBA" id="ARBA00008948"/>
    </source>
</evidence>
<organism evidence="3 4">
    <name type="scientific">Magallana gigas</name>
    <name type="common">Pacific oyster</name>
    <name type="synonym">Crassostrea gigas</name>
    <dbReference type="NCBI Taxonomy" id="29159"/>
    <lineage>
        <taxon>Eukaryota</taxon>
        <taxon>Metazoa</taxon>
        <taxon>Spiralia</taxon>
        <taxon>Lophotrochozoa</taxon>
        <taxon>Mollusca</taxon>
        <taxon>Bivalvia</taxon>
        <taxon>Autobranchia</taxon>
        <taxon>Pteriomorphia</taxon>
        <taxon>Ostreida</taxon>
        <taxon>Ostreoidea</taxon>
        <taxon>Ostreidae</taxon>
        <taxon>Magallana</taxon>
    </lineage>
</organism>
<dbReference type="KEGG" id="crg:105328857"/>
<dbReference type="EnsemblMetazoa" id="G1552.3">
    <property type="protein sequence ID" value="G1552.3:cds"/>
    <property type="gene ID" value="G1552"/>
</dbReference>
<comment type="similarity">
    <text evidence="1">Belongs to the FAM32 family.</text>
</comment>
<name>A0A8W8IRI0_MAGGI</name>
<evidence type="ECO:0000256" key="2">
    <source>
        <dbReference type="SAM" id="MobiDB-lite"/>
    </source>
</evidence>
<evidence type="ECO:0008006" key="5">
    <source>
        <dbReference type="Google" id="ProtNLM"/>
    </source>
</evidence>
<protein>
    <recommendedName>
        <fullName evidence="5">Protein FAM32A</fullName>
    </recommendedName>
</protein>
<dbReference type="GeneID" id="105328857"/>
<keyword evidence="4" id="KW-1185">Reference proteome</keyword>
<feature type="region of interest" description="Disordered" evidence="2">
    <location>
        <begin position="39"/>
        <end position="59"/>
    </location>
</feature>
<dbReference type="EnsemblMetazoa" id="G1552.5">
    <property type="protein sequence ID" value="G1552.5:cds"/>
    <property type="gene ID" value="G1552"/>
</dbReference>
<dbReference type="AlphaFoldDB" id="A0A8W8IRI0"/>
<dbReference type="Pfam" id="PF08555">
    <property type="entry name" value="FAM32A"/>
    <property type="match status" value="1"/>
</dbReference>
<dbReference type="InterPro" id="IPR013865">
    <property type="entry name" value="FAM32A"/>
</dbReference>
<dbReference type="OMA" id="MSDEYQH"/>
<proteinExistence type="inferred from homology"/>
<evidence type="ECO:0000313" key="3">
    <source>
        <dbReference type="EnsemblMetazoa" id="G1552.2:cds"/>
    </source>
</evidence>